<feature type="domain" description="Histidine kinase" evidence="14">
    <location>
        <begin position="817"/>
        <end position="1029"/>
    </location>
</feature>
<evidence type="ECO:0000259" key="16">
    <source>
        <dbReference type="PROSITE" id="PS50112"/>
    </source>
</evidence>
<dbReference type="InterPro" id="IPR035965">
    <property type="entry name" value="PAS-like_dom_sf"/>
</dbReference>
<dbReference type="Gene3D" id="1.10.287.130">
    <property type="match status" value="1"/>
</dbReference>
<dbReference type="FunFam" id="3.30.565.10:FF:000049">
    <property type="entry name" value="Two-component sensor histidine kinase"/>
    <property type="match status" value="1"/>
</dbReference>
<dbReference type="GO" id="GO:0005886">
    <property type="term" value="C:plasma membrane"/>
    <property type="evidence" value="ECO:0007669"/>
    <property type="project" value="TreeGrafter"/>
</dbReference>
<evidence type="ECO:0000313" key="18">
    <source>
        <dbReference type="Proteomes" id="UP000559404"/>
    </source>
</evidence>
<evidence type="ECO:0000256" key="4">
    <source>
        <dbReference type="ARBA" id="ARBA00012438"/>
    </source>
</evidence>
<dbReference type="InterPro" id="IPR001789">
    <property type="entry name" value="Sig_transdc_resp-reg_receiver"/>
</dbReference>
<evidence type="ECO:0000313" key="17">
    <source>
        <dbReference type="EMBL" id="MBA4612124.1"/>
    </source>
</evidence>
<dbReference type="Pfam" id="PF00072">
    <property type="entry name" value="Response_reg"/>
    <property type="match status" value="1"/>
</dbReference>
<feature type="transmembrane region" description="Helical" evidence="13">
    <location>
        <begin position="193"/>
        <end position="221"/>
    </location>
</feature>
<dbReference type="Gene3D" id="3.30.565.10">
    <property type="entry name" value="Histidine kinase-like ATPase, C-terminal domain"/>
    <property type="match status" value="1"/>
</dbReference>
<dbReference type="CDD" id="cd10322">
    <property type="entry name" value="SLC5sbd"/>
    <property type="match status" value="1"/>
</dbReference>
<dbReference type="SMART" id="SM00448">
    <property type="entry name" value="REC"/>
    <property type="match status" value="1"/>
</dbReference>
<evidence type="ECO:0000256" key="9">
    <source>
        <dbReference type="ARBA" id="ARBA00022989"/>
    </source>
</evidence>
<feature type="transmembrane region" description="Helical" evidence="13">
    <location>
        <begin position="388"/>
        <end position="408"/>
    </location>
</feature>
<evidence type="ECO:0000256" key="1">
    <source>
        <dbReference type="ARBA" id="ARBA00000085"/>
    </source>
</evidence>
<reference evidence="17 18" key="2">
    <citation type="submission" date="2020-08" db="EMBL/GenBank/DDBJ databases">
        <title>Stappia taiwanensis sp. nov., isolated from a coastal thermal spring.</title>
        <authorList>
            <person name="Kampfer P."/>
        </authorList>
    </citation>
    <scope>NUCLEOTIDE SEQUENCE [LARGE SCALE GENOMIC DNA]</scope>
    <source>
        <strain evidence="17 18">DSM 23284</strain>
    </source>
</reference>
<feature type="transmembrane region" description="Helical" evidence="13">
    <location>
        <begin position="40"/>
        <end position="64"/>
    </location>
</feature>
<dbReference type="CDD" id="cd00082">
    <property type="entry name" value="HisKA"/>
    <property type="match status" value="1"/>
</dbReference>
<evidence type="ECO:0000256" key="13">
    <source>
        <dbReference type="SAM" id="Phobius"/>
    </source>
</evidence>
<dbReference type="PROSITE" id="PS50110">
    <property type="entry name" value="RESPONSE_REGULATORY"/>
    <property type="match status" value="1"/>
</dbReference>
<evidence type="ECO:0000259" key="14">
    <source>
        <dbReference type="PROSITE" id="PS50109"/>
    </source>
</evidence>
<evidence type="ECO:0000256" key="2">
    <source>
        <dbReference type="ARBA" id="ARBA00004141"/>
    </source>
</evidence>
<feature type="domain" description="Response regulatory" evidence="15">
    <location>
        <begin position="1051"/>
        <end position="1167"/>
    </location>
</feature>
<evidence type="ECO:0000256" key="12">
    <source>
        <dbReference type="SAM" id="Coils"/>
    </source>
</evidence>
<organism evidence="17 18">
    <name type="scientific">Stappia taiwanensis</name>
    <dbReference type="NCBI Taxonomy" id="992267"/>
    <lineage>
        <taxon>Bacteria</taxon>
        <taxon>Pseudomonadati</taxon>
        <taxon>Pseudomonadota</taxon>
        <taxon>Alphaproteobacteria</taxon>
        <taxon>Hyphomicrobiales</taxon>
        <taxon>Stappiaceae</taxon>
        <taxon>Stappia</taxon>
    </lineage>
</organism>
<dbReference type="PROSITE" id="PS50112">
    <property type="entry name" value="PAS"/>
    <property type="match status" value="1"/>
</dbReference>
<feature type="modified residue" description="4-aspartylphosphate" evidence="11">
    <location>
        <position position="1102"/>
    </location>
</feature>
<protein>
    <recommendedName>
        <fullName evidence="4">histidine kinase</fullName>
        <ecNumber evidence="4">2.7.13.3</ecNumber>
    </recommendedName>
</protein>
<evidence type="ECO:0000256" key="8">
    <source>
        <dbReference type="ARBA" id="ARBA00022777"/>
    </source>
</evidence>
<dbReference type="NCBIfam" id="NF041832">
    <property type="entry name" value="near_NosP_CTERM"/>
    <property type="match status" value="1"/>
</dbReference>
<dbReference type="SUPFAM" id="SSF55785">
    <property type="entry name" value="PYP-like sensor domain (PAS domain)"/>
    <property type="match status" value="1"/>
</dbReference>
<dbReference type="InterPro" id="IPR003661">
    <property type="entry name" value="HisK_dim/P_dom"/>
</dbReference>
<feature type="domain" description="PAS" evidence="16">
    <location>
        <begin position="648"/>
        <end position="688"/>
    </location>
</feature>
<dbReference type="CDD" id="cd00156">
    <property type="entry name" value="REC"/>
    <property type="match status" value="1"/>
</dbReference>
<feature type="transmembrane region" description="Helical" evidence="13">
    <location>
        <begin position="70"/>
        <end position="87"/>
    </location>
</feature>
<dbReference type="InterPro" id="IPR001734">
    <property type="entry name" value="Na/solute_symporter"/>
</dbReference>
<comment type="catalytic activity">
    <reaction evidence="1">
        <text>ATP + protein L-histidine = ADP + protein N-phospho-L-histidine.</text>
        <dbReference type="EC" id="2.7.13.3"/>
    </reaction>
</comment>
<dbReference type="PRINTS" id="PR00344">
    <property type="entry name" value="BCTRLSENSOR"/>
</dbReference>
<keyword evidence="10 13" id="KW-0472">Membrane</keyword>
<evidence type="ECO:0000256" key="11">
    <source>
        <dbReference type="PROSITE-ProRule" id="PRU00169"/>
    </source>
</evidence>
<feature type="transmembrane region" description="Helical" evidence="13">
    <location>
        <begin position="116"/>
        <end position="134"/>
    </location>
</feature>
<dbReference type="InterPro" id="IPR005467">
    <property type="entry name" value="His_kinase_dom"/>
</dbReference>
<dbReference type="PANTHER" id="PTHR43047:SF9">
    <property type="entry name" value="HISTIDINE KINASE"/>
    <property type="match status" value="1"/>
</dbReference>
<dbReference type="AlphaFoldDB" id="A0A838XYM0"/>
<dbReference type="SMART" id="SM00388">
    <property type="entry name" value="HisKA"/>
    <property type="match status" value="1"/>
</dbReference>
<gene>
    <name evidence="17" type="ORF">H1W37_10700</name>
</gene>
<comment type="caution">
    <text evidence="17">The sequence shown here is derived from an EMBL/GenBank/DDBJ whole genome shotgun (WGS) entry which is preliminary data.</text>
</comment>
<dbReference type="Gene3D" id="1.20.1730.10">
    <property type="entry name" value="Sodium/glucose cotransporter"/>
    <property type="match status" value="1"/>
</dbReference>
<dbReference type="InterPro" id="IPR038377">
    <property type="entry name" value="Na/Glc_symporter_sf"/>
</dbReference>
<dbReference type="GO" id="GO:0000155">
    <property type="term" value="F:phosphorelay sensor kinase activity"/>
    <property type="evidence" value="ECO:0007669"/>
    <property type="project" value="InterPro"/>
</dbReference>
<dbReference type="Gene3D" id="3.40.50.2300">
    <property type="match status" value="1"/>
</dbReference>
<evidence type="ECO:0000256" key="6">
    <source>
        <dbReference type="ARBA" id="ARBA00022679"/>
    </source>
</evidence>
<evidence type="ECO:0000256" key="3">
    <source>
        <dbReference type="ARBA" id="ARBA00006434"/>
    </source>
</evidence>
<dbReference type="PROSITE" id="PS50283">
    <property type="entry name" value="NA_SOLUT_SYMP_3"/>
    <property type="match status" value="1"/>
</dbReference>
<dbReference type="InterPro" id="IPR036097">
    <property type="entry name" value="HisK_dim/P_sf"/>
</dbReference>
<keyword evidence="18" id="KW-1185">Reference proteome</keyword>
<keyword evidence="8 17" id="KW-0418">Kinase</keyword>
<feature type="transmembrane region" description="Helical" evidence="13">
    <location>
        <begin position="161"/>
        <end position="181"/>
    </location>
</feature>
<feature type="transmembrane region" description="Helical" evidence="13">
    <location>
        <begin position="420"/>
        <end position="441"/>
    </location>
</feature>
<dbReference type="EMBL" id="JACEON010000009">
    <property type="protein sequence ID" value="MBA4612124.1"/>
    <property type="molecule type" value="Genomic_DNA"/>
</dbReference>
<dbReference type="Pfam" id="PF12860">
    <property type="entry name" value="PAS_7"/>
    <property type="match status" value="1"/>
</dbReference>
<dbReference type="InterPro" id="IPR004358">
    <property type="entry name" value="Sig_transdc_His_kin-like_C"/>
</dbReference>
<name>A0A838XYM0_9HYPH</name>
<evidence type="ECO:0000256" key="7">
    <source>
        <dbReference type="ARBA" id="ARBA00022692"/>
    </source>
</evidence>
<dbReference type="InterPro" id="IPR003594">
    <property type="entry name" value="HATPase_dom"/>
</dbReference>
<dbReference type="SMART" id="SM00387">
    <property type="entry name" value="HATPase_c"/>
    <property type="match status" value="1"/>
</dbReference>
<comment type="similarity">
    <text evidence="3">Belongs to the sodium:solute symporter (SSF) (TC 2.A.21) family.</text>
</comment>
<dbReference type="Proteomes" id="UP000559404">
    <property type="component" value="Unassembled WGS sequence"/>
</dbReference>
<keyword evidence="7 13" id="KW-0812">Transmembrane</keyword>
<dbReference type="PROSITE" id="PS50109">
    <property type="entry name" value="HIS_KIN"/>
    <property type="match status" value="1"/>
</dbReference>
<dbReference type="InterPro" id="IPR036890">
    <property type="entry name" value="HATPase_C_sf"/>
</dbReference>
<dbReference type="InterPro" id="IPR000014">
    <property type="entry name" value="PAS"/>
</dbReference>
<dbReference type="SUPFAM" id="SSF52172">
    <property type="entry name" value="CheY-like"/>
    <property type="match status" value="1"/>
</dbReference>
<dbReference type="GO" id="GO:0009927">
    <property type="term" value="F:histidine phosphotransfer kinase activity"/>
    <property type="evidence" value="ECO:0007669"/>
    <property type="project" value="TreeGrafter"/>
</dbReference>
<dbReference type="SUPFAM" id="SSF55874">
    <property type="entry name" value="ATPase domain of HSP90 chaperone/DNA topoisomerase II/histidine kinase"/>
    <property type="match status" value="1"/>
</dbReference>
<dbReference type="FunFam" id="1.10.287.130:FF:000063">
    <property type="entry name" value="Hybrid sensor histidine kinase/response regulator"/>
    <property type="match status" value="1"/>
</dbReference>
<dbReference type="EC" id="2.7.13.3" evidence="4"/>
<reference evidence="17 18" key="1">
    <citation type="submission" date="2020-07" db="EMBL/GenBank/DDBJ databases">
        <authorList>
            <person name="Li M."/>
        </authorList>
    </citation>
    <scope>NUCLEOTIDE SEQUENCE [LARGE SCALE GENOMIC DNA]</scope>
    <source>
        <strain evidence="17 18">DSM 23284</strain>
    </source>
</reference>
<comment type="subcellular location">
    <subcellularLocation>
        <location evidence="2">Membrane</location>
        <topology evidence="2">Multi-pass membrane protein</topology>
    </subcellularLocation>
</comment>
<dbReference type="RefSeq" id="WP_181760329.1">
    <property type="nucleotide sequence ID" value="NZ_BMCR01000003.1"/>
</dbReference>
<dbReference type="Pfam" id="PF00512">
    <property type="entry name" value="HisKA"/>
    <property type="match status" value="1"/>
</dbReference>
<feature type="coiled-coil region" evidence="12">
    <location>
        <begin position="769"/>
        <end position="796"/>
    </location>
</feature>
<keyword evidence="9 13" id="KW-1133">Transmembrane helix</keyword>
<evidence type="ECO:0000256" key="5">
    <source>
        <dbReference type="ARBA" id="ARBA00022553"/>
    </source>
</evidence>
<keyword evidence="6" id="KW-0808">Transferase</keyword>
<proteinExistence type="inferred from homology"/>
<feature type="transmembrane region" description="Helical" evidence="13">
    <location>
        <begin position="286"/>
        <end position="310"/>
    </location>
</feature>
<accession>A0A838XYM0</accession>
<dbReference type="GO" id="GO:0022857">
    <property type="term" value="F:transmembrane transporter activity"/>
    <property type="evidence" value="ECO:0007669"/>
    <property type="project" value="InterPro"/>
</dbReference>
<dbReference type="PANTHER" id="PTHR43047">
    <property type="entry name" value="TWO-COMPONENT HISTIDINE PROTEIN KINASE"/>
    <property type="match status" value="1"/>
</dbReference>
<feature type="transmembrane region" description="Helical" evidence="13">
    <location>
        <begin position="6"/>
        <end position="24"/>
    </location>
</feature>
<keyword evidence="12" id="KW-0175">Coiled coil</keyword>
<feature type="transmembrane region" description="Helical" evidence="13">
    <location>
        <begin position="247"/>
        <end position="265"/>
    </location>
</feature>
<dbReference type="Pfam" id="PF02518">
    <property type="entry name" value="HATPase_c"/>
    <property type="match status" value="1"/>
</dbReference>
<sequence>MLQGWVVVFAALGYILLLFAIASYGDRRARPMIPGKGRPLIYALSLSVYCTSWTFFGSVGTATYSGLEFLTIYVGPMLVFALGYPLLRRIIRLAKSERITSIADFIGARYGKSQSVAAVVAIIAVVGVIPYIALQLKAVSLSITTMIAQIDLEHGGPDLPYFNDITLIIAIGMAVFAWLFGTRHIDATEHQEGLMLAIAAEAVVKLVAFLTVGIWVTFWLYDGPGALSEAVAAHPEVTAAMSSELSGGNWLVMTLLSACAILMLPRQFHVTVTENNSSSELRRATWLFPLYLVAINLFVMPIAAAGMILLDPSANPDSYVLALPIAADHPWLALFAFLGGLSAATAMVIVAAVALAIMISNDLVMPLVLRRSSEDAIISSSGEDMSQILLLTRRAAIFVTMLLSYAYFRAAGDTAALTSIGLLSFAAIAQFAPAFFGGLIWRGATARGAIAGMLSGFALWLYTLLLPTFAQSGLIPDAILNDGPFGIWLLRPEALFSLSFDPLTHGVFWSLSVNLVVFVLVSLARAPEPLERLQANIFVPSELSPTPVLRLWRTSVTVGDLRSTIARYLGEERTDRSFQRFARERGLQTDMTAPADAQILRFSEQILASAIGAASSRLVLSLLIKRRDPTGKGAMKLLDDATVAIQYNRDLLQTALDQVRQGIAVYDRDLRLICWNRQFRELLGLPAEYGQVGTPLDAIIRYNAKRGEYGNAPVETIVADRIDKLAVRQRTFQEQMGSSATVLEVRTNPMPGGGIVTTYTDITERVLAEEALARANETLEKRVRERTQELTRVNEELSLAKGEAEEANLGKTRFIAAAGHDILQPLNAARLYASSLTERFSDGESRDLAENVSSSLESVEEIIGAILDISRLDAGVLKPEVSVFRLDEILNPLRMEFEPIAREKALDLRILPSSVSVRSDRRLLRRLLQNLVSNAIKYTRTGRVLVGVRRRAGRICVEVIDTGIGIPEEKLQAVFQEFQRLDDGAREARGLGLGLAIVQRIARVLDHPVSLRSIAGTGTRFHVDLPAAAALPARAAAPAPRAPASSLQGLHVMAIDNEPQILDGMRVLLSGWQCRVTTAHDPREAERKACESGDTPDVLIVDYHLDEGTGVEAVVQLRWKFDTHLPAILITADRTQAVRAEAEAKGIELLNKPVKPAALRALLSRLRGKPAQMPATAADLTSDQATV</sequence>
<evidence type="ECO:0000259" key="15">
    <source>
        <dbReference type="PROSITE" id="PS50110"/>
    </source>
</evidence>
<dbReference type="InterPro" id="IPR011006">
    <property type="entry name" value="CheY-like_superfamily"/>
</dbReference>
<keyword evidence="5 11" id="KW-0597">Phosphoprotein</keyword>
<evidence type="ECO:0000256" key="10">
    <source>
        <dbReference type="ARBA" id="ARBA00023136"/>
    </source>
</evidence>
<dbReference type="SUPFAM" id="SSF47384">
    <property type="entry name" value="Homodimeric domain of signal transducing histidine kinase"/>
    <property type="match status" value="1"/>
</dbReference>
<feature type="transmembrane region" description="Helical" evidence="13">
    <location>
        <begin position="448"/>
        <end position="470"/>
    </location>
</feature>
<dbReference type="Gene3D" id="3.30.450.20">
    <property type="entry name" value="PAS domain"/>
    <property type="match status" value="1"/>
</dbReference>
<feature type="transmembrane region" description="Helical" evidence="13">
    <location>
        <begin position="330"/>
        <end position="357"/>
    </location>
</feature>